<dbReference type="PANTHER" id="PTHR43877:SF2">
    <property type="entry name" value="AMINOALKYLPHOSPHONATE N-ACETYLTRANSFERASE-RELATED"/>
    <property type="match status" value="1"/>
</dbReference>
<keyword evidence="2" id="KW-0012">Acyltransferase</keyword>
<evidence type="ECO:0000259" key="3">
    <source>
        <dbReference type="PROSITE" id="PS51186"/>
    </source>
</evidence>
<sequence length="291" mass="30659">MSVPLLRPFTPADLPAVLALIDEDRLPSQPRATPELFAEASKGSTEADGHWWGAYEAPEVQVAVGSGGRVVGAVACARRTEDGTGLIPWLHCREDAAVADTLLAHAAVVLPSAGPVDAFPFATALTQGLEGLPAGHRPVTHAALERAGYAGERLWRYMRADLPRPGLPRAEGVRVGPAPDRGAAQRLEVVRDGRPVAEAVIGHPVQGIGVLWWIEVEEAVRGHGLGRALLGSALDALGGLGATQAVLYVDDDEPPGGERDRTAANRLYASAGFAEVDHVWSYALRDATARP</sequence>
<keyword evidence="5" id="KW-1185">Reference proteome</keyword>
<gene>
    <name evidence="4" type="ORF">RM717_26145</name>
</gene>
<protein>
    <submittedName>
        <fullName evidence="4">GNAT family N-acetyltransferase</fullName>
    </submittedName>
</protein>
<dbReference type="InterPro" id="IPR050832">
    <property type="entry name" value="Bact_Acetyltransf"/>
</dbReference>
<dbReference type="InterPro" id="IPR000182">
    <property type="entry name" value="GNAT_dom"/>
</dbReference>
<organism evidence="4 5">
    <name type="scientific">Streptomyces stephensoniae</name>
    <dbReference type="NCBI Taxonomy" id="3375367"/>
    <lineage>
        <taxon>Bacteria</taxon>
        <taxon>Bacillati</taxon>
        <taxon>Actinomycetota</taxon>
        <taxon>Actinomycetes</taxon>
        <taxon>Kitasatosporales</taxon>
        <taxon>Streptomycetaceae</taxon>
        <taxon>Streptomyces</taxon>
    </lineage>
</organism>
<feature type="domain" description="N-acetyltransferase" evidence="3">
    <location>
        <begin position="134"/>
        <end position="291"/>
    </location>
</feature>
<evidence type="ECO:0000313" key="4">
    <source>
        <dbReference type="EMBL" id="MDT0493990.1"/>
    </source>
</evidence>
<dbReference type="RefSeq" id="WP_311604637.1">
    <property type="nucleotide sequence ID" value="NZ_JAVRFG010000041.1"/>
</dbReference>
<dbReference type="PANTHER" id="PTHR43877">
    <property type="entry name" value="AMINOALKYLPHOSPHONATE N-ACETYLTRANSFERASE-RELATED-RELATED"/>
    <property type="match status" value="1"/>
</dbReference>
<evidence type="ECO:0000313" key="5">
    <source>
        <dbReference type="Proteomes" id="UP001180556"/>
    </source>
</evidence>
<proteinExistence type="predicted"/>
<dbReference type="Proteomes" id="UP001180556">
    <property type="component" value="Unassembled WGS sequence"/>
</dbReference>
<dbReference type="InterPro" id="IPR016181">
    <property type="entry name" value="Acyl_CoA_acyltransferase"/>
</dbReference>
<evidence type="ECO:0000256" key="2">
    <source>
        <dbReference type="ARBA" id="ARBA00023315"/>
    </source>
</evidence>
<reference evidence="5" key="1">
    <citation type="submission" date="2023-07" db="EMBL/GenBank/DDBJ databases">
        <title>30 novel species of actinomycetes from the DSMZ collection.</title>
        <authorList>
            <person name="Nouioui I."/>
        </authorList>
    </citation>
    <scope>NUCLEOTIDE SEQUENCE [LARGE SCALE GENOMIC DNA]</scope>
    <source>
        <strain evidence="5">DSM 40932</strain>
    </source>
</reference>
<dbReference type="PROSITE" id="PS51186">
    <property type="entry name" value="GNAT"/>
    <property type="match status" value="1"/>
</dbReference>
<dbReference type="EMBL" id="JAVRFG010000041">
    <property type="protein sequence ID" value="MDT0493990.1"/>
    <property type="molecule type" value="Genomic_DNA"/>
</dbReference>
<keyword evidence="1" id="KW-0808">Transferase</keyword>
<name>A0ABU2W922_9ACTN</name>
<dbReference type="Gene3D" id="3.40.630.30">
    <property type="match status" value="2"/>
</dbReference>
<dbReference type="CDD" id="cd04301">
    <property type="entry name" value="NAT_SF"/>
    <property type="match status" value="1"/>
</dbReference>
<dbReference type="SUPFAM" id="SSF55729">
    <property type="entry name" value="Acyl-CoA N-acyltransferases (Nat)"/>
    <property type="match status" value="1"/>
</dbReference>
<comment type="caution">
    <text evidence="4">The sequence shown here is derived from an EMBL/GenBank/DDBJ whole genome shotgun (WGS) entry which is preliminary data.</text>
</comment>
<dbReference type="Pfam" id="PF00583">
    <property type="entry name" value="Acetyltransf_1"/>
    <property type="match status" value="1"/>
</dbReference>
<accession>A0ABU2W922</accession>
<evidence type="ECO:0000256" key="1">
    <source>
        <dbReference type="ARBA" id="ARBA00022679"/>
    </source>
</evidence>